<dbReference type="InterPro" id="IPR036985">
    <property type="entry name" value="Transglutaminase-like_sf"/>
</dbReference>
<dbReference type="Pfam" id="PF00868">
    <property type="entry name" value="Transglut_N"/>
    <property type="match status" value="1"/>
</dbReference>
<dbReference type="FunFam" id="3.90.260.10:FF:000001">
    <property type="entry name" value="Protein-glutamine gamma-glutamyltransferase 2"/>
    <property type="match status" value="1"/>
</dbReference>
<dbReference type="InterPro" id="IPR036238">
    <property type="entry name" value="Transglutaminase_C_sf"/>
</dbReference>
<dbReference type="InterPro" id="IPR014756">
    <property type="entry name" value="Ig_E-set"/>
</dbReference>
<feature type="binding site" evidence="8">
    <location>
        <position position="484"/>
    </location>
    <ligand>
        <name>Ca(2+)</name>
        <dbReference type="ChEBI" id="CHEBI:29108"/>
    </ligand>
</feature>
<evidence type="ECO:0000256" key="2">
    <source>
        <dbReference type="ARBA" id="ARBA00022679"/>
    </source>
</evidence>
<dbReference type="SUPFAM" id="SSF49309">
    <property type="entry name" value="Transglutaminase, two C-terminal domains"/>
    <property type="match status" value="2"/>
</dbReference>
<dbReference type="Gene3D" id="2.60.40.10">
    <property type="entry name" value="Immunoglobulins"/>
    <property type="match status" value="3"/>
</dbReference>
<dbReference type="InterPro" id="IPR013783">
    <property type="entry name" value="Ig-like_fold"/>
</dbReference>
<dbReference type="FunFam" id="2.60.40.10:FF:000090">
    <property type="entry name" value="Protein-glutamine gamma-glutamyltransferase 2"/>
    <property type="match status" value="1"/>
</dbReference>
<dbReference type="Pfam" id="PF00927">
    <property type="entry name" value="Transglut_C"/>
    <property type="match status" value="2"/>
</dbReference>
<dbReference type="EC" id="2.3.2.13" evidence="6"/>
<dbReference type="GO" id="GO:0046872">
    <property type="term" value="F:metal ion binding"/>
    <property type="evidence" value="ECO:0007669"/>
    <property type="project" value="UniProtKB-KW"/>
</dbReference>
<dbReference type="PROSITE" id="PS00547">
    <property type="entry name" value="TRANSGLUTAMINASES"/>
    <property type="match status" value="1"/>
</dbReference>
<evidence type="ECO:0000256" key="7">
    <source>
        <dbReference type="PIRSR" id="PIRSR000459-1"/>
    </source>
</evidence>
<dbReference type="Proteomes" id="UP001162480">
    <property type="component" value="Chromosome 5"/>
</dbReference>
<feature type="binding site" evidence="8">
    <location>
        <position position="532"/>
    </location>
    <ligand>
        <name>Ca(2+)</name>
        <dbReference type="ChEBI" id="CHEBI:29108"/>
    </ligand>
</feature>
<proteinExistence type="inferred from homology"/>
<dbReference type="InterPro" id="IPR008958">
    <property type="entry name" value="Transglutaminase_C"/>
</dbReference>
<dbReference type="GO" id="GO:0003810">
    <property type="term" value="F:protein-glutamine gamma-glutamyltransferase activity"/>
    <property type="evidence" value="ECO:0007669"/>
    <property type="project" value="UniProtKB-EC"/>
</dbReference>
<dbReference type="SMART" id="SM00460">
    <property type="entry name" value="TGc"/>
    <property type="match status" value="1"/>
</dbReference>
<dbReference type="InterPro" id="IPR038765">
    <property type="entry name" value="Papain-like_cys_pep_sf"/>
</dbReference>
<dbReference type="InterPro" id="IPR050779">
    <property type="entry name" value="Transglutaminase"/>
</dbReference>
<dbReference type="PIRSF" id="PIRSF000459">
    <property type="entry name" value="TGM_EBP42"/>
    <property type="match status" value="1"/>
</dbReference>
<evidence type="ECO:0000256" key="1">
    <source>
        <dbReference type="ARBA" id="ARBA00005968"/>
    </source>
</evidence>
<name>A0AA36F3H6_OCTVU</name>
<dbReference type="Pfam" id="PF01841">
    <property type="entry name" value="Transglut_core"/>
    <property type="match status" value="1"/>
</dbReference>
<dbReference type="SUPFAM" id="SSF54001">
    <property type="entry name" value="Cysteine proteinases"/>
    <property type="match status" value="1"/>
</dbReference>
<keyword evidence="4 8" id="KW-0106">Calcium</keyword>
<dbReference type="InterPro" id="IPR023608">
    <property type="entry name" value="Transglutaminase_animal"/>
</dbReference>
<evidence type="ECO:0000256" key="4">
    <source>
        <dbReference type="ARBA" id="ARBA00022837"/>
    </source>
</evidence>
<evidence type="ECO:0000256" key="3">
    <source>
        <dbReference type="ARBA" id="ARBA00022723"/>
    </source>
</evidence>
<keyword evidence="3 8" id="KW-0479">Metal-binding</keyword>
<sequence>MRVGDSSIGRDFRSTFFDSRSHSRESRNRFGRRGNFSLVSRHRRRGRRGGRVCFTSLERLYERLGRRKSVDESTDEEDEDPTPGCLKVEDVDFKILKNTNKHETDEYSITSKVNDENEKQIPKLVLRRGFSFTVVIRFNRPYNAQTDRVSLQFAFGERPKLVKGSLVRLELTDTFKEGQWAAVLKNSKDSEITVEVHTPPNNYVGVWRMRVNIKIDEKKIVYTEPYEFYMLFNPFHKRDEVYMADEAERKEYVMRESGKIYVGTSHQIFGKTWNFRQFSDDVLECVLYLLEESELPLHARRNPVLVTRKLTALINSSDDNGVLTGNWSGVYTGGKSPLAWTGSAAIFQEYFKTKRPVKFGQCWVFSGVLTTALRALGIPARSVTNFSSAHDTDVSVTIDHFYDELGQPEEHMNEDSVWNFHVWNEVHMARPDLKDGYGGWQACDSTPQETSDGIYCCGPCPVKAIKTGDTTALYDAPFIFAEVNADKISWILMPDGNYKSYIQSGEIGKNISTKAVLKNDRNDVTCEYKCAEGSAAERAAVLRAVNTAAIRTDAYKQGPQDMKFEIDVDFDAMFGSDVLVKLKMENTSNEVRHVGGSISAVSVFYTGVKAKDINKSKINCTVQPKSNGVAELLLTFNDYYKTMVDHCGIHLTAVTFVSETMQYCVLEEDFRLRKPDVTLKTPVKVSKLRPFDVEVSFTNPLKVALTNCILTVEGPGLQRPQTHPQCDVKPNETFHTTLKLTPIRVGTRSVCVGFTSEQLAGLEQESEIEVTE</sequence>
<protein>
    <recommendedName>
        <fullName evidence="6">protein-glutamine gamma-glutamyltransferase</fullName>
        <ecNumber evidence="6">2.3.2.13</ecNumber>
    </recommendedName>
</protein>
<comment type="similarity">
    <text evidence="1">Belongs to the transglutaminase superfamily. Transglutaminase family.</text>
</comment>
<feature type="active site" evidence="7">
    <location>
        <position position="444"/>
    </location>
</feature>
<evidence type="ECO:0000256" key="8">
    <source>
        <dbReference type="PIRSR" id="PIRSR000459-2"/>
    </source>
</evidence>
<keyword evidence="11" id="KW-1185">Reference proteome</keyword>
<reference evidence="10" key="1">
    <citation type="submission" date="2023-08" db="EMBL/GenBank/DDBJ databases">
        <authorList>
            <person name="Alioto T."/>
            <person name="Alioto T."/>
            <person name="Gomez Garrido J."/>
        </authorList>
    </citation>
    <scope>NUCLEOTIDE SEQUENCE</scope>
</reference>
<evidence type="ECO:0000256" key="5">
    <source>
        <dbReference type="ARBA" id="ARBA00023315"/>
    </source>
</evidence>
<dbReference type="PANTHER" id="PTHR11590:SF40">
    <property type="entry name" value="HEMOCYTE PROTEIN-GLUTAMINE GAMMA-GLUTAMYLTRANSFERASE-LIKE PROTEIN"/>
    <property type="match status" value="1"/>
</dbReference>
<feature type="active site" evidence="7">
    <location>
        <position position="362"/>
    </location>
</feature>
<accession>A0AA36F3H6</accession>
<feature type="binding site" evidence="8">
    <location>
        <position position="486"/>
    </location>
    <ligand>
        <name>Ca(2+)</name>
        <dbReference type="ChEBI" id="CHEBI:29108"/>
    </ligand>
</feature>
<dbReference type="SUPFAM" id="SSF81296">
    <property type="entry name" value="E set domains"/>
    <property type="match status" value="1"/>
</dbReference>
<feature type="binding site" evidence="8">
    <location>
        <position position="537"/>
    </location>
    <ligand>
        <name>Ca(2+)</name>
        <dbReference type="ChEBI" id="CHEBI:29108"/>
    </ligand>
</feature>
<evidence type="ECO:0000313" key="10">
    <source>
        <dbReference type="EMBL" id="CAI9723142.1"/>
    </source>
</evidence>
<dbReference type="EMBL" id="OX597818">
    <property type="protein sequence ID" value="CAI9723142.1"/>
    <property type="molecule type" value="Genomic_DNA"/>
</dbReference>
<dbReference type="Gene3D" id="3.90.260.10">
    <property type="entry name" value="Transglutaminase-like"/>
    <property type="match status" value="1"/>
</dbReference>
<dbReference type="InterPro" id="IPR013808">
    <property type="entry name" value="Transglutaminase_AS"/>
</dbReference>
<comment type="cofactor">
    <cofactor evidence="8">
        <name>Ca(2+)</name>
        <dbReference type="ChEBI" id="CHEBI:29108"/>
    </cofactor>
    <text evidence="8">Binds 1 Ca(2+) ion per subunit.</text>
</comment>
<evidence type="ECO:0000256" key="6">
    <source>
        <dbReference type="ARBA" id="ARBA00024222"/>
    </source>
</evidence>
<feature type="domain" description="Transglutaminase-like" evidence="9">
    <location>
        <begin position="354"/>
        <end position="447"/>
    </location>
</feature>
<gene>
    <name evidence="10" type="ORF">OCTVUL_1B001111</name>
</gene>
<dbReference type="AlphaFoldDB" id="A0AA36F3H6"/>
<dbReference type="PANTHER" id="PTHR11590">
    <property type="entry name" value="PROTEIN-GLUTAMINE GAMMA-GLUTAMYLTRANSFERASE"/>
    <property type="match status" value="1"/>
</dbReference>
<keyword evidence="2" id="KW-0808">Transferase</keyword>
<organism evidence="10 11">
    <name type="scientific">Octopus vulgaris</name>
    <name type="common">Common octopus</name>
    <dbReference type="NCBI Taxonomy" id="6645"/>
    <lineage>
        <taxon>Eukaryota</taxon>
        <taxon>Metazoa</taxon>
        <taxon>Spiralia</taxon>
        <taxon>Lophotrochozoa</taxon>
        <taxon>Mollusca</taxon>
        <taxon>Cephalopoda</taxon>
        <taxon>Coleoidea</taxon>
        <taxon>Octopodiformes</taxon>
        <taxon>Octopoda</taxon>
        <taxon>Incirrata</taxon>
        <taxon>Octopodidae</taxon>
        <taxon>Octopus</taxon>
    </lineage>
</organism>
<evidence type="ECO:0000259" key="9">
    <source>
        <dbReference type="SMART" id="SM00460"/>
    </source>
</evidence>
<feature type="active site" evidence="7">
    <location>
        <position position="421"/>
    </location>
</feature>
<dbReference type="InterPro" id="IPR002931">
    <property type="entry name" value="Transglutaminase-like"/>
</dbReference>
<evidence type="ECO:0000313" key="11">
    <source>
        <dbReference type="Proteomes" id="UP001162480"/>
    </source>
</evidence>
<keyword evidence="5" id="KW-0012">Acyltransferase</keyword>
<dbReference type="InterPro" id="IPR001102">
    <property type="entry name" value="Transglutaminase_N"/>
</dbReference>